<dbReference type="GeneID" id="28765333"/>
<name>A0A177CL83_9PLEO</name>
<dbReference type="PANTHER" id="PTHR43364">
    <property type="entry name" value="NADH-SPECIFIC METHYLGLYOXAL REDUCTASE-RELATED"/>
    <property type="match status" value="1"/>
</dbReference>
<gene>
    <name evidence="3" type="ORF">CC84DRAFT_1203722</name>
</gene>
<dbReference type="RefSeq" id="XP_018038679.1">
    <property type="nucleotide sequence ID" value="XM_018181847.1"/>
</dbReference>
<feature type="domain" description="NADP-dependent oxidoreductase" evidence="2">
    <location>
        <begin position="3"/>
        <end position="77"/>
    </location>
</feature>
<dbReference type="GO" id="GO:0016491">
    <property type="term" value="F:oxidoreductase activity"/>
    <property type="evidence" value="ECO:0007669"/>
    <property type="project" value="UniProtKB-KW"/>
</dbReference>
<evidence type="ECO:0000259" key="2">
    <source>
        <dbReference type="Pfam" id="PF00248"/>
    </source>
</evidence>
<dbReference type="Gene3D" id="3.20.20.100">
    <property type="entry name" value="NADP-dependent oxidoreductase domain"/>
    <property type="match status" value="1"/>
</dbReference>
<dbReference type="OrthoDB" id="48988at2759"/>
<dbReference type="PANTHER" id="PTHR43364:SF4">
    <property type="entry name" value="NAD(P)-LINKED OXIDOREDUCTASE SUPERFAMILY PROTEIN"/>
    <property type="match status" value="1"/>
</dbReference>
<dbReference type="AlphaFoldDB" id="A0A177CL83"/>
<evidence type="ECO:0000256" key="1">
    <source>
        <dbReference type="ARBA" id="ARBA00023002"/>
    </source>
</evidence>
<protein>
    <recommendedName>
        <fullName evidence="2">NADP-dependent oxidoreductase domain-containing protein</fullName>
    </recommendedName>
</protein>
<dbReference type="STRING" id="1460663.A0A177CL83"/>
<dbReference type="InterPro" id="IPR050523">
    <property type="entry name" value="AKR_Detox_Biosynth"/>
</dbReference>
<dbReference type="InterPro" id="IPR036812">
    <property type="entry name" value="NAD(P)_OxRdtase_dom_sf"/>
</dbReference>
<evidence type="ECO:0000313" key="4">
    <source>
        <dbReference type="Proteomes" id="UP000077069"/>
    </source>
</evidence>
<organism evidence="3 4">
    <name type="scientific">Paraphaeosphaeria sporulosa</name>
    <dbReference type="NCBI Taxonomy" id="1460663"/>
    <lineage>
        <taxon>Eukaryota</taxon>
        <taxon>Fungi</taxon>
        <taxon>Dikarya</taxon>
        <taxon>Ascomycota</taxon>
        <taxon>Pezizomycotina</taxon>
        <taxon>Dothideomycetes</taxon>
        <taxon>Pleosporomycetidae</taxon>
        <taxon>Pleosporales</taxon>
        <taxon>Massarineae</taxon>
        <taxon>Didymosphaeriaceae</taxon>
        <taxon>Paraphaeosphaeria</taxon>
    </lineage>
</organism>
<dbReference type="SUPFAM" id="SSF51430">
    <property type="entry name" value="NAD(P)-linked oxidoreductase"/>
    <property type="match status" value="1"/>
</dbReference>
<evidence type="ECO:0000313" key="3">
    <source>
        <dbReference type="EMBL" id="OAG08314.1"/>
    </source>
</evidence>
<dbReference type="InterPro" id="IPR023210">
    <property type="entry name" value="NADP_OxRdtase_dom"/>
</dbReference>
<dbReference type="InParanoid" id="A0A177CL83"/>
<proteinExistence type="predicted"/>
<keyword evidence="1" id="KW-0560">Oxidoreductase</keyword>
<keyword evidence="4" id="KW-1185">Reference proteome</keyword>
<dbReference type="Proteomes" id="UP000077069">
    <property type="component" value="Unassembled WGS sequence"/>
</dbReference>
<reference evidence="3 4" key="1">
    <citation type="submission" date="2016-05" db="EMBL/GenBank/DDBJ databases">
        <title>Comparative analysis of secretome profiles of manganese(II)-oxidizing ascomycete fungi.</title>
        <authorList>
            <consortium name="DOE Joint Genome Institute"/>
            <person name="Zeiner C.A."/>
            <person name="Purvine S.O."/>
            <person name="Zink E.M."/>
            <person name="Wu S."/>
            <person name="Pasa-Tolic L."/>
            <person name="Chaput D.L."/>
            <person name="Haridas S."/>
            <person name="Grigoriev I.V."/>
            <person name="Santelli C.M."/>
            <person name="Hansel C.M."/>
        </authorList>
    </citation>
    <scope>NUCLEOTIDE SEQUENCE [LARGE SCALE GENOMIC DNA]</scope>
    <source>
        <strain evidence="3 4">AP3s5-JAC2a</strain>
    </source>
</reference>
<dbReference type="Pfam" id="PF00248">
    <property type="entry name" value="Aldo_ket_red"/>
    <property type="match status" value="1"/>
</dbReference>
<sequence length="217" mass="23784">MADKSSISDLSLDSIFNAVEKSLARLGTPYIDVLQIHLVDTTVPLKKIMKPLHDLVQAGKYRYLGASSMWTYQLHSCSLMRKKLDGRSFSMNGEQLARPFGKDDSIRATTPHPMTSALTDAEKEIINRAERFSGDSTWSMSVLSLASLKAKGAVPIVGFDSVSTVGEAAGLRGESYGDQHSNCECAPYPKFSGDVLRKERCLSEFDGTVIDRDPNTT</sequence>
<accession>A0A177CL83</accession>
<dbReference type="EMBL" id="KV441550">
    <property type="protein sequence ID" value="OAG08314.1"/>
    <property type="molecule type" value="Genomic_DNA"/>
</dbReference>